<proteinExistence type="predicted"/>
<feature type="chain" id="PRO_5032336912" evidence="1">
    <location>
        <begin position="26"/>
        <end position="297"/>
    </location>
</feature>
<comment type="caution">
    <text evidence="2">The sequence shown here is derived from an EMBL/GenBank/DDBJ whole genome shotgun (WGS) entry which is preliminary data.</text>
</comment>
<evidence type="ECO:0000313" key="2">
    <source>
        <dbReference type="EMBL" id="NML18773.1"/>
    </source>
</evidence>
<sequence length="297" mass="31028">MTKTHRKAALAAAALCALLSQGAQAGGHYVAGVEGLQGSSVPPAGNYYLGYLVHYDIDDFRVPGTDAKLPGRNTGKVTALANRLVHITSTKLLGADYGFETIIPVLRTSLDIGAAGVSDRDSGLGDIYVGPLVLGWHGARWDAVAAAGVWLDNGDDDQPASPGKGYRSTMLTGGVTVYLDEAKTISASALSRFERNGRNDAGLRPGNQLTLEWGVGKQFGAWQAGVVGYDQWQLSEDSGPGASNSKARRHAVGAELAYPLRAGLVLKGAAYKEYKVEAGTGAEPKGSLLRVSLVAAF</sequence>
<dbReference type="AlphaFoldDB" id="A0A848FKK3"/>
<keyword evidence="1" id="KW-0732">Signal</keyword>
<dbReference type="EMBL" id="JABBFW010000040">
    <property type="protein sequence ID" value="NML18773.1"/>
    <property type="molecule type" value="Genomic_DNA"/>
</dbReference>
<evidence type="ECO:0000256" key="1">
    <source>
        <dbReference type="SAM" id="SignalP"/>
    </source>
</evidence>
<organism evidence="2 3">
    <name type="scientific">Azohydromonas caseinilytica</name>
    <dbReference type="NCBI Taxonomy" id="2728836"/>
    <lineage>
        <taxon>Bacteria</taxon>
        <taxon>Pseudomonadati</taxon>
        <taxon>Pseudomonadota</taxon>
        <taxon>Betaproteobacteria</taxon>
        <taxon>Burkholderiales</taxon>
        <taxon>Sphaerotilaceae</taxon>
        <taxon>Azohydromonas</taxon>
    </lineage>
</organism>
<feature type="signal peptide" evidence="1">
    <location>
        <begin position="1"/>
        <end position="25"/>
    </location>
</feature>
<evidence type="ECO:0000313" key="3">
    <source>
        <dbReference type="Proteomes" id="UP000574067"/>
    </source>
</evidence>
<dbReference type="InterPro" id="IPR025737">
    <property type="entry name" value="FApF"/>
</dbReference>
<protein>
    <submittedName>
        <fullName evidence="2">Transporter</fullName>
    </submittedName>
</protein>
<reference evidence="2 3" key="1">
    <citation type="submission" date="2020-04" db="EMBL/GenBank/DDBJ databases">
        <title>Azohydromonas sp. isolated from soil.</title>
        <authorList>
            <person name="Dahal R.H."/>
        </authorList>
    </citation>
    <scope>NUCLEOTIDE SEQUENCE [LARGE SCALE GENOMIC DNA]</scope>
    <source>
        <strain evidence="2 3">G-1-1-14</strain>
    </source>
</reference>
<accession>A0A848FKK3</accession>
<dbReference type="Pfam" id="PF13557">
    <property type="entry name" value="Phenol_MetA_deg"/>
    <property type="match status" value="1"/>
</dbReference>
<name>A0A848FKK3_9BURK</name>
<keyword evidence="3" id="KW-1185">Reference proteome</keyword>
<dbReference type="RefSeq" id="WP_169163666.1">
    <property type="nucleotide sequence ID" value="NZ_JABBFW010000040.1"/>
</dbReference>
<gene>
    <name evidence="2" type="ORF">HHL10_27770</name>
</gene>
<dbReference type="Proteomes" id="UP000574067">
    <property type="component" value="Unassembled WGS sequence"/>
</dbReference>